<sequence>MPLTWAFSLQVSLEKVLGITAQNSSGLTCDPGTGHVAYLAGCVVVILNPKENKQQHILNTARKSLSALAFSPDGKYIVTGENGHRPAVRIWDVEDKSQVAEMLGHKYGVACVAFSPNMKHIVSMGYQHDMVLSVWDWKKDIVVASNKVSCKVIALSFSEDSSYFVTVGNRHVRFWFLEVSTEAKVTGTVPLVGRSGILGELHNNIFCGVACGRGRMAGNTFCVSYSGLLCQFNEKRVLEKWIDLKVSLSSCLCVSEELIFCGCTDGIVRIFQAHSLQYLANLPKPHYLGVDVAQGLESSFLYHRKVDAVYPDTVALTFDPVHQWLSCVYRDHSIYIWDVRDINKVDQVWSELFHSSYVWNVEVYPEFEDERACLPSGSFLTCSSDNTIRFWNMDSSPDSHWQKNIFSDTLLKVVYVENDIQHLQDTSHFPDWGGENGMPTDVKAGVRVMQVSPDGYSGHCVSPRIHELHFMDELVKVEAHDAEVLCLEYSKPETGLTLLASASRDRLIHVLNVEKNYHLEQTLDDHSSSITAIKFAGNRDIQMISCGADKSIYFRSAQQTSDGLHFVRTHHVAEKTTLYDMDIDITQKYVAVACQDRNVRVYNTVNGKQKKCYKGSHGDEGSLLKVHVDPSGTFLATSCSDKSISMIDFYSGECVAKMFGHSEIITSMKFTYDCRHLITVSGDSCVFIWHLGPEITTCMKQHLLEIEHQERQQQPKDKKWANHSRQETYASVPSGIHSLSPGEQSEDEREECEPEELLKTPSKESLDPDPQCLLTNGKLPLWAKRLLGDDDVADGAAFHTKRSYQPHGRWAERADQEPLKTILDAQDLDCYFTPMKPQNLEDFSLNPVEPQSLVSLLNESESPQDDGCGCPSFLPLQRESSEASELVICTPEADVTVTGADSYYLEKEGEAGPADHQGDSYLRLSSISSKNPSPPEGCPSAVKELSKPEGPSLAKDSLPQTPEQEKFLRHHFETLTDTHPEELFHGSLGDVQVPEAEDFLNPRLSISTQFLSRLQKTSRFTRAFPPRLPLQLVKSPEVKSTGRGRSQPRPEPLRADTGYTSPDRTNVLSRGKAEEPLETLEAWCPLTSHLTGLAPCVPSSMLPTNRKSLIPACAGCTPGLPEGVCAPSTCSYMETTVSSGGKMSCSASHGNSEGPVMTELARPLQRPSSMGEPASPGQVLPAITTTVTLSSVSKGQESALPSLGNHEARASLRLTLSSVSDRLLPPSLLEPPATCIWSQEPVSIQPSVTVTAASFLTPHSVDVSALGLHNSAFLPKLPAPSPLTPSTRPHSPQLPEARPGSNTTSIREPSPDAARLTHSSPGYWREPRPPTPLELSSVGSVLHKLQTAFQEALDLYHTLVSSSRMSTEQQQAQTELTSTFLWIYSQLEANGLLIGTDKPPSQTLPSLGPPSPLTLCPLASPDLHALLEHYSELLVQAVHRKVRED</sequence>
<feature type="compositionally biased region" description="Basic and acidic residues" evidence="14">
    <location>
        <begin position="756"/>
        <end position="766"/>
    </location>
</feature>
<feature type="domain" description="MABP1/WRD62 coiled-coil" evidence="17">
    <location>
        <begin position="1329"/>
        <end position="1441"/>
    </location>
</feature>
<dbReference type="FunFam" id="2.130.10.10:FF:000536">
    <property type="entry name" value="WD repeat domain 62"/>
    <property type="match status" value="1"/>
</dbReference>
<evidence type="ECO:0000256" key="11">
    <source>
        <dbReference type="ARBA" id="ARBA00063187"/>
    </source>
</evidence>
<keyword evidence="5" id="KW-0597">Phosphoprotein</keyword>
<evidence type="ECO:0000256" key="6">
    <source>
        <dbReference type="ARBA" id="ARBA00022574"/>
    </source>
</evidence>
<evidence type="ECO:0000256" key="4">
    <source>
        <dbReference type="ARBA" id="ARBA00022490"/>
    </source>
</evidence>
<protein>
    <recommendedName>
        <fullName evidence="12">WD repeat-containing protein 62</fullName>
    </recommendedName>
</protein>
<evidence type="ECO:0000259" key="17">
    <source>
        <dbReference type="Pfam" id="PF24795"/>
    </source>
</evidence>
<comment type="subcellular location">
    <subcellularLocation>
        <location evidence="1">Cytoplasm</location>
        <location evidence="1">Cytoskeleton</location>
        <location evidence="1">Microtubule organizing center</location>
        <location evidence="1">Centrosome</location>
        <location evidence="1">Centriole</location>
    </subcellularLocation>
    <subcellularLocation>
        <location evidence="3">Cytoplasm</location>
        <location evidence="3">Cytoskeleton</location>
        <location evidence="3">Spindle pole</location>
    </subcellularLocation>
    <subcellularLocation>
        <location evidence="2">Nucleus</location>
    </subcellularLocation>
</comment>
<keyword evidence="4" id="KW-0963">Cytoplasm</keyword>
<dbReference type="FunFam" id="2.130.10.10:FF:000046">
    <property type="entry name" value="WD repeat-containing protein 62 isoform 1"/>
    <property type="match status" value="1"/>
</dbReference>
<feature type="domain" description="MABP1/WDR62 second WD40" evidence="16">
    <location>
        <begin position="358"/>
        <end position="691"/>
    </location>
</feature>
<dbReference type="InterPro" id="IPR056364">
    <property type="entry name" value="WDR62-MABP1_CC"/>
</dbReference>
<evidence type="ECO:0000256" key="1">
    <source>
        <dbReference type="ARBA" id="ARBA00004114"/>
    </source>
</evidence>
<dbReference type="InterPro" id="IPR001680">
    <property type="entry name" value="WD40_rpt"/>
</dbReference>
<proteinExistence type="predicted"/>
<dbReference type="SUPFAM" id="SSF50978">
    <property type="entry name" value="WD40 repeat-like"/>
    <property type="match status" value="2"/>
</dbReference>
<evidence type="ECO:0000256" key="8">
    <source>
        <dbReference type="ARBA" id="ARBA00022990"/>
    </source>
</evidence>
<dbReference type="InterPro" id="IPR056161">
    <property type="entry name" value="WD40_MABP1-WDR62_1st"/>
</dbReference>
<evidence type="ECO:0000256" key="12">
    <source>
        <dbReference type="ARBA" id="ARBA00070543"/>
    </source>
</evidence>
<dbReference type="SMART" id="SM00320">
    <property type="entry name" value="WD40"/>
    <property type="match status" value="11"/>
</dbReference>
<evidence type="ECO:0000256" key="13">
    <source>
        <dbReference type="PROSITE-ProRule" id="PRU00221"/>
    </source>
</evidence>
<feature type="region of interest" description="Disordered" evidence="14">
    <location>
        <begin position="1031"/>
        <end position="1072"/>
    </location>
</feature>
<evidence type="ECO:0000256" key="10">
    <source>
        <dbReference type="ARBA" id="ARBA00023242"/>
    </source>
</evidence>
<evidence type="ECO:0000313" key="18">
    <source>
        <dbReference type="EMBL" id="KFO30055.1"/>
    </source>
</evidence>
<dbReference type="STRING" id="885580.ENSFDAP00000016849"/>
<feature type="region of interest" description="Disordered" evidence="14">
    <location>
        <begin position="1277"/>
        <end position="1331"/>
    </location>
</feature>
<dbReference type="GO" id="GO:0005814">
    <property type="term" value="C:centriole"/>
    <property type="evidence" value="ECO:0007669"/>
    <property type="project" value="UniProtKB-SubCell"/>
</dbReference>
<keyword evidence="9" id="KW-0206">Cytoskeleton</keyword>
<dbReference type="EMBL" id="KN122516">
    <property type="protein sequence ID" value="KFO30055.1"/>
    <property type="molecule type" value="Genomic_DNA"/>
</dbReference>
<evidence type="ECO:0000259" key="16">
    <source>
        <dbReference type="Pfam" id="PF24782"/>
    </source>
</evidence>
<keyword evidence="7" id="KW-0677">Repeat</keyword>
<keyword evidence="8" id="KW-0007">Acetylation</keyword>
<feature type="region of interest" description="Disordered" evidence="14">
    <location>
        <begin position="909"/>
        <end position="959"/>
    </location>
</feature>
<dbReference type="GO" id="GO:0000922">
    <property type="term" value="C:spindle pole"/>
    <property type="evidence" value="ECO:0007669"/>
    <property type="project" value="UniProtKB-SubCell"/>
</dbReference>
<feature type="region of interest" description="Disordered" evidence="14">
    <location>
        <begin position="709"/>
        <end position="770"/>
    </location>
</feature>
<evidence type="ECO:0000256" key="5">
    <source>
        <dbReference type="ARBA" id="ARBA00022553"/>
    </source>
</evidence>
<dbReference type="InterPro" id="IPR052779">
    <property type="entry name" value="WDR62"/>
</dbReference>
<feature type="compositionally biased region" description="Acidic residues" evidence="14">
    <location>
        <begin position="744"/>
        <end position="755"/>
    </location>
</feature>
<evidence type="ECO:0000256" key="14">
    <source>
        <dbReference type="SAM" id="MobiDB-lite"/>
    </source>
</evidence>
<dbReference type="Pfam" id="PF24795">
    <property type="entry name" value="WDR62-MABP1_CC"/>
    <property type="match status" value="1"/>
</dbReference>
<dbReference type="GO" id="GO:0005634">
    <property type="term" value="C:nucleus"/>
    <property type="evidence" value="ECO:0007669"/>
    <property type="project" value="UniProtKB-SubCell"/>
</dbReference>
<feature type="compositionally biased region" description="Basic and acidic residues" evidence="14">
    <location>
        <begin position="709"/>
        <end position="726"/>
    </location>
</feature>
<dbReference type="PANTHER" id="PTHR45589:SF3">
    <property type="entry name" value="WD REPEAT-CONTAINING PROTEIN 62"/>
    <property type="match status" value="1"/>
</dbReference>
<keyword evidence="10" id="KW-0539">Nucleus</keyword>
<evidence type="ECO:0000313" key="19">
    <source>
        <dbReference type="Proteomes" id="UP000028990"/>
    </source>
</evidence>
<dbReference type="InterPro" id="IPR015943">
    <property type="entry name" value="WD40/YVTN_repeat-like_dom_sf"/>
</dbReference>
<dbReference type="PANTHER" id="PTHR45589">
    <property type="entry name" value="WD REPEAT DOMAIN 62, ISOFORM G"/>
    <property type="match status" value="1"/>
</dbReference>
<dbReference type="InterPro" id="IPR056162">
    <property type="entry name" value="WD40_MABP1-WDR62_2nd"/>
</dbReference>
<feature type="domain" description="MABP1/WDR62 first WD40" evidence="15">
    <location>
        <begin position="25"/>
        <end position="352"/>
    </location>
</feature>
<dbReference type="InterPro" id="IPR036322">
    <property type="entry name" value="WD40_repeat_dom_sf"/>
</dbReference>
<evidence type="ECO:0000256" key="2">
    <source>
        <dbReference type="ARBA" id="ARBA00004123"/>
    </source>
</evidence>
<gene>
    <name evidence="18" type="ORF">H920_08565</name>
</gene>
<dbReference type="FunFam" id="2.130.10.10:FF:000091">
    <property type="entry name" value="mitogen-activated protein kinase-binding protein 1 isoform X1"/>
    <property type="match status" value="1"/>
</dbReference>
<comment type="subunit">
    <text evidence="11">Can form homodimers (via C-terminus). Interacts (via C-terminus) with MAPKBP1 (via C-terminus). Interacts with CDK5RAP2, CEP152, CEP63 and KIAA0753. CEP63, CDK5RAP2, CEP152, WDR62 are proposed to form a stepwise assembled complex at the centrosome forming a ring near parental centrioles.</text>
</comment>
<dbReference type="PROSITE" id="PS50082">
    <property type="entry name" value="WD_REPEATS_2"/>
    <property type="match status" value="1"/>
</dbReference>
<keyword evidence="19" id="KW-1185">Reference proteome</keyword>
<organism evidence="18 19">
    <name type="scientific">Fukomys damarensis</name>
    <name type="common">Damaraland mole rat</name>
    <name type="synonym">Cryptomys damarensis</name>
    <dbReference type="NCBI Taxonomy" id="885580"/>
    <lineage>
        <taxon>Eukaryota</taxon>
        <taxon>Metazoa</taxon>
        <taxon>Chordata</taxon>
        <taxon>Craniata</taxon>
        <taxon>Vertebrata</taxon>
        <taxon>Euteleostomi</taxon>
        <taxon>Mammalia</taxon>
        <taxon>Eutheria</taxon>
        <taxon>Euarchontoglires</taxon>
        <taxon>Glires</taxon>
        <taxon>Rodentia</taxon>
        <taxon>Hystricomorpha</taxon>
        <taxon>Bathyergidae</taxon>
        <taxon>Fukomys</taxon>
    </lineage>
</organism>
<reference evidence="18 19" key="1">
    <citation type="submission" date="2013-11" db="EMBL/GenBank/DDBJ databases">
        <title>The Damaraland mole rat (Fukomys damarensis) genome and evolution of African mole rats.</title>
        <authorList>
            <person name="Gladyshev V.N."/>
            <person name="Fang X."/>
        </authorList>
    </citation>
    <scope>NUCLEOTIDE SEQUENCE [LARGE SCALE GENOMIC DNA]</scope>
    <source>
        <tissue evidence="18">Liver</tissue>
    </source>
</reference>
<feature type="compositionally biased region" description="Polar residues" evidence="14">
    <location>
        <begin position="1058"/>
        <end position="1068"/>
    </location>
</feature>
<dbReference type="Gene3D" id="2.130.10.10">
    <property type="entry name" value="YVTN repeat-like/Quinoprotein amine dehydrogenase"/>
    <property type="match status" value="3"/>
</dbReference>
<dbReference type="Pfam" id="PF24780">
    <property type="entry name" value="WD40_MABP1-WDR62_1st"/>
    <property type="match status" value="1"/>
</dbReference>
<name>A0A091DIE1_FUKDA</name>
<keyword evidence="6 13" id="KW-0853">WD repeat</keyword>
<evidence type="ECO:0000256" key="3">
    <source>
        <dbReference type="ARBA" id="ARBA00004647"/>
    </source>
</evidence>
<dbReference type="Proteomes" id="UP000028990">
    <property type="component" value="Unassembled WGS sequence"/>
</dbReference>
<dbReference type="Pfam" id="PF24782">
    <property type="entry name" value="WD40_MABP1-WDR62_2nd"/>
    <property type="match status" value="1"/>
</dbReference>
<evidence type="ECO:0000256" key="9">
    <source>
        <dbReference type="ARBA" id="ARBA00023212"/>
    </source>
</evidence>
<accession>A0A091DIE1</accession>
<dbReference type="eggNOG" id="KOG1408">
    <property type="taxonomic scope" value="Eukaryota"/>
</dbReference>
<evidence type="ECO:0000256" key="7">
    <source>
        <dbReference type="ARBA" id="ARBA00022737"/>
    </source>
</evidence>
<evidence type="ECO:0000259" key="15">
    <source>
        <dbReference type="Pfam" id="PF24780"/>
    </source>
</evidence>
<feature type="repeat" description="WD" evidence="13">
    <location>
        <begin position="658"/>
        <end position="691"/>
    </location>
</feature>
<dbReference type="PROSITE" id="PS50294">
    <property type="entry name" value="WD_REPEATS_REGION"/>
    <property type="match status" value="1"/>
</dbReference>